<organism evidence="1 2">
    <name type="scientific">Adineta steineri</name>
    <dbReference type="NCBI Taxonomy" id="433720"/>
    <lineage>
        <taxon>Eukaryota</taxon>
        <taxon>Metazoa</taxon>
        <taxon>Spiralia</taxon>
        <taxon>Gnathifera</taxon>
        <taxon>Rotifera</taxon>
        <taxon>Eurotatoria</taxon>
        <taxon>Bdelloidea</taxon>
        <taxon>Adinetida</taxon>
        <taxon>Adinetidae</taxon>
        <taxon>Adineta</taxon>
    </lineage>
</organism>
<reference evidence="1" key="1">
    <citation type="submission" date="2021-02" db="EMBL/GenBank/DDBJ databases">
        <authorList>
            <person name="Nowell W R."/>
        </authorList>
    </citation>
    <scope>NUCLEOTIDE SEQUENCE</scope>
</reference>
<protein>
    <submittedName>
        <fullName evidence="1">Uncharacterized protein</fullName>
    </submittedName>
</protein>
<sequence length="168" mass="19255">MTNKRTDIGDNINYSSVLMNSTMQDYRAQILDRHRSIQNHQVHSVMDNDSKKRVTTQSSSDNVNYSSALMSSAIQDYRARTLDLSMPGRLSNQNQIRLRPIQKHRVHSVIDTGLKKKNATQSLSSPQTLPVIKPVTNEEREYVLQDPHTSMISHRQRETLAERIGLIQ</sequence>
<dbReference type="EMBL" id="CAJOAY010013703">
    <property type="protein sequence ID" value="CAF4268980.1"/>
    <property type="molecule type" value="Genomic_DNA"/>
</dbReference>
<dbReference type="AlphaFoldDB" id="A0A820FT65"/>
<proteinExistence type="predicted"/>
<comment type="caution">
    <text evidence="1">The sequence shown here is derived from an EMBL/GenBank/DDBJ whole genome shotgun (WGS) entry which is preliminary data.</text>
</comment>
<evidence type="ECO:0000313" key="2">
    <source>
        <dbReference type="Proteomes" id="UP000663881"/>
    </source>
</evidence>
<accession>A0A820FT65</accession>
<dbReference type="Proteomes" id="UP000663881">
    <property type="component" value="Unassembled WGS sequence"/>
</dbReference>
<gene>
    <name evidence="1" type="ORF">OKA104_LOCUS44557</name>
</gene>
<feature type="non-terminal residue" evidence="1">
    <location>
        <position position="168"/>
    </location>
</feature>
<name>A0A820FT65_9BILA</name>
<evidence type="ECO:0000313" key="1">
    <source>
        <dbReference type="EMBL" id="CAF4268980.1"/>
    </source>
</evidence>